<sequence>MEERSEEAAGSSSGSGSGSDGAAADAELRAQRLERRRASNRRAQRKYKARQRMNVSYRAVVAAMALDVASKEEQVAQLLRLNEALRARERVLERALEGNRAQYAVLSQQMDRGGRAAGGSSGEAGGGRSNSSQPGALVGGRGGPLLQAEDRLQLGSAGSVTEGGTGGQLPSSSIPERLAPQQQLQAARSLSLPLGDSVLESVLDLLQGAAPAFQPAPAEVLRSVAAGFRAFVEAWQAYEALLPGLDADAARERAVTLFSGVHELVRTTNLACLMFRYQLRCTNWDTLAAEPVPPGHWERVLLGLGGAGALSREAWLDIGEVWSLASAAAARLRAQQAAVLAEMEVVAHTARSPYTELSATLSALRLGASGERAVRYGALLGELEGSCRQEATLANVLGWGLHRLFTREQMARAAYASWPYWIESWSVVPCLAALMQRQEG</sequence>
<evidence type="ECO:0000313" key="4">
    <source>
        <dbReference type="Proteomes" id="UP000247498"/>
    </source>
</evidence>
<evidence type="ECO:0000256" key="2">
    <source>
        <dbReference type="SAM" id="MobiDB-lite"/>
    </source>
</evidence>
<proteinExistence type="predicted"/>
<keyword evidence="4" id="KW-1185">Reference proteome</keyword>
<dbReference type="EMBL" id="BDRX01000171">
    <property type="protein sequence ID" value="GBF99746.1"/>
    <property type="molecule type" value="Genomic_DNA"/>
</dbReference>
<evidence type="ECO:0008006" key="5">
    <source>
        <dbReference type="Google" id="ProtNLM"/>
    </source>
</evidence>
<gene>
    <name evidence="3" type="ORF">Rsub_12521</name>
</gene>
<feature type="coiled-coil region" evidence="1">
    <location>
        <begin position="68"/>
        <end position="95"/>
    </location>
</feature>
<accession>A0A2V0PJ61</accession>
<name>A0A2V0PJ61_9CHLO</name>
<feature type="region of interest" description="Disordered" evidence="2">
    <location>
        <begin position="1"/>
        <end position="27"/>
    </location>
</feature>
<organism evidence="3 4">
    <name type="scientific">Raphidocelis subcapitata</name>
    <dbReference type="NCBI Taxonomy" id="307507"/>
    <lineage>
        <taxon>Eukaryota</taxon>
        <taxon>Viridiplantae</taxon>
        <taxon>Chlorophyta</taxon>
        <taxon>core chlorophytes</taxon>
        <taxon>Chlorophyceae</taxon>
        <taxon>CS clade</taxon>
        <taxon>Sphaeropleales</taxon>
        <taxon>Selenastraceae</taxon>
        <taxon>Raphidocelis</taxon>
    </lineage>
</organism>
<dbReference type="InParanoid" id="A0A2V0PJ61"/>
<comment type="caution">
    <text evidence="3">The sequence shown here is derived from an EMBL/GenBank/DDBJ whole genome shotgun (WGS) entry which is preliminary data.</text>
</comment>
<dbReference type="Proteomes" id="UP000247498">
    <property type="component" value="Unassembled WGS sequence"/>
</dbReference>
<feature type="compositionally biased region" description="Gly residues" evidence="2">
    <location>
        <begin position="115"/>
        <end position="128"/>
    </location>
</feature>
<evidence type="ECO:0000313" key="3">
    <source>
        <dbReference type="EMBL" id="GBF99746.1"/>
    </source>
</evidence>
<protein>
    <recommendedName>
        <fullName evidence="5">BZIP domain-containing protein</fullName>
    </recommendedName>
</protein>
<reference evidence="3 4" key="1">
    <citation type="journal article" date="2018" name="Sci. Rep.">
        <title>Raphidocelis subcapitata (=Pseudokirchneriella subcapitata) provides an insight into genome evolution and environmental adaptations in the Sphaeropleales.</title>
        <authorList>
            <person name="Suzuki S."/>
            <person name="Yamaguchi H."/>
            <person name="Nakajima N."/>
            <person name="Kawachi M."/>
        </authorList>
    </citation>
    <scope>NUCLEOTIDE SEQUENCE [LARGE SCALE GENOMIC DNA]</scope>
    <source>
        <strain evidence="3 4">NIES-35</strain>
    </source>
</reference>
<keyword evidence="1" id="KW-0175">Coiled coil</keyword>
<feature type="region of interest" description="Disordered" evidence="2">
    <location>
        <begin position="108"/>
        <end position="142"/>
    </location>
</feature>
<dbReference type="AlphaFoldDB" id="A0A2V0PJ61"/>
<evidence type="ECO:0000256" key="1">
    <source>
        <dbReference type="SAM" id="Coils"/>
    </source>
</evidence>